<dbReference type="Gene3D" id="3.40.50.10420">
    <property type="entry name" value="NagB/RpiA/CoA transferase-like"/>
    <property type="match status" value="1"/>
</dbReference>
<dbReference type="InterPro" id="IPR037171">
    <property type="entry name" value="NagB/RpiA_transferase-like"/>
</dbReference>
<evidence type="ECO:0000256" key="4">
    <source>
        <dbReference type="PIRSR" id="PIRSR006806-1"/>
    </source>
</evidence>
<feature type="binding site" evidence="4">
    <location>
        <position position="51"/>
    </location>
    <ligand>
        <name>substrate</name>
    </ligand>
</feature>
<dbReference type="EMBL" id="DVHN01000056">
    <property type="protein sequence ID" value="HIR88300.1"/>
    <property type="molecule type" value="Genomic_DNA"/>
</dbReference>
<evidence type="ECO:0000313" key="7">
    <source>
        <dbReference type="Proteomes" id="UP000824201"/>
    </source>
</evidence>
<dbReference type="PANTHER" id="PTHR23407:SF1">
    <property type="entry name" value="5-FORMYLTETRAHYDROFOLATE CYCLO-LIGASE"/>
    <property type="match status" value="1"/>
</dbReference>
<dbReference type="GO" id="GO:0030272">
    <property type="term" value="F:5-formyltetrahydrofolate cyclo-ligase activity"/>
    <property type="evidence" value="ECO:0007669"/>
    <property type="project" value="UniProtKB-EC"/>
</dbReference>
<keyword evidence="3 4" id="KW-0067">ATP-binding</keyword>
<dbReference type="PANTHER" id="PTHR23407">
    <property type="entry name" value="ATPASE INHIBITOR/5-FORMYLTETRAHYDROFOLATE CYCLO-LIGASE"/>
    <property type="match status" value="1"/>
</dbReference>
<evidence type="ECO:0000256" key="2">
    <source>
        <dbReference type="ARBA" id="ARBA00022741"/>
    </source>
</evidence>
<proteinExistence type="inferred from homology"/>
<keyword evidence="5" id="KW-0460">Magnesium</keyword>
<evidence type="ECO:0000256" key="3">
    <source>
        <dbReference type="ARBA" id="ARBA00022840"/>
    </source>
</evidence>
<feature type="binding site" evidence="4">
    <location>
        <begin position="131"/>
        <end position="139"/>
    </location>
    <ligand>
        <name>ATP</name>
        <dbReference type="ChEBI" id="CHEBI:30616"/>
    </ligand>
</feature>
<dbReference type="GO" id="GO:0046872">
    <property type="term" value="F:metal ion binding"/>
    <property type="evidence" value="ECO:0007669"/>
    <property type="project" value="UniProtKB-KW"/>
</dbReference>
<dbReference type="PIRSF" id="PIRSF006806">
    <property type="entry name" value="FTHF_cligase"/>
    <property type="match status" value="1"/>
</dbReference>
<keyword evidence="6" id="KW-0436">Ligase</keyword>
<keyword evidence="5" id="KW-0479">Metal-binding</keyword>
<dbReference type="GO" id="GO:0005524">
    <property type="term" value="F:ATP binding"/>
    <property type="evidence" value="ECO:0007669"/>
    <property type="project" value="UniProtKB-KW"/>
</dbReference>
<dbReference type="GO" id="GO:0009396">
    <property type="term" value="P:folic acid-containing compound biosynthetic process"/>
    <property type="evidence" value="ECO:0007669"/>
    <property type="project" value="TreeGrafter"/>
</dbReference>
<dbReference type="GO" id="GO:0035999">
    <property type="term" value="P:tetrahydrofolate interconversion"/>
    <property type="evidence" value="ECO:0007669"/>
    <property type="project" value="TreeGrafter"/>
</dbReference>
<comment type="similarity">
    <text evidence="1 5">Belongs to the 5-formyltetrahydrofolate cyclo-ligase family.</text>
</comment>
<feature type="binding site" evidence="4">
    <location>
        <position position="56"/>
    </location>
    <ligand>
        <name>substrate</name>
    </ligand>
</feature>
<comment type="catalytic activity">
    <reaction evidence="5">
        <text>(6S)-5-formyl-5,6,7,8-tetrahydrofolate + ATP = (6R)-5,10-methenyltetrahydrofolate + ADP + phosphate</text>
        <dbReference type="Rhea" id="RHEA:10488"/>
        <dbReference type="ChEBI" id="CHEBI:30616"/>
        <dbReference type="ChEBI" id="CHEBI:43474"/>
        <dbReference type="ChEBI" id="CHEBI:57455"/>
        <dbReference type="ChEBI" id="CHEBI:57457"/>
        <dbReference type="ChEBI" id="CHEBI:456216"/>
        <dbReference type="EC" id="6.3.3.2"/>
    </reaction>
</comment>
<dbReference type="Proteomes" id="UP000824201">
    <property type="component" value="Unassembled WGS sequence"/>
</dbReference>
<organism evidence="6 7">
    <name type="scientific">Candidatus Fimimorpha faecalis</name>
    <dbReference type="NCBI Taxonomy" id="2840824"/>
    <lineage>
        <taxon>Bacteria</taxon>
        <taxon>Bacillati</taxon>
        <taxon>Bacillota</taxon>
        <taxon>Clostridia</taxon>
        <taxon>Eubacteriales</taxon>
        <taxon>Candidatus Fimimorpha</taxon>
    </lineage>
</organism>
<evidence type="ECO:0000313" key="6">
    <source>
        <dbReference type="EMBL" id="HIR88300.1"/>
    </source>
</evidence>
<dbReference type="InterPro" id="IPR024185">
    <property type="entry name" value="FTHF_cligase-like_sf"/>
</dbReference>
<reference evidence="6" key="1">
    <citation type="submission" date="2020-10" db="EMBL/GenBank/DDBJ databases">
        <authorList>
            <person name="Gilroy R."/>
        </authorList>
    </citation>
    <scope>NUCLEOTIDE SEQUENCE</scope>
    <source>
        <strain evidence="6">ChiW13-3771</strain>
    </source>
</reference>
<comment type="cofactor">
    <cofactor evidence="5">
        <name>Mg(2+)</name>
        <dbReference type="ChEBI" id="CHEBI:18420"/>
    </cofactor>
</comment>
<evidence type="ECO:0000256" key="1">
    <source>
        <dbReference type="ARBA" id="ARBA00010638"/>
    </source>
</evidence>
<sequence length="183" mass="21878">MEIREQKKYLRKEFLLRRRTLENRLERDQRILERILHTDWYAQAQSIYTYVSYRAEVDTKKLIQQAWKDGKNVAVPKVCGEIINFYQIFSMDELEPSIKGILEPMEHCPLREEQDAVIIVPGAVFDLERYRIGYGGGFYDRYLEMHPNYRSVALAYECQLTDYVPRQPWDRKLDCIITEEACI</sequence>
<reference evidence="6" key="2">
    <citation type="journal article" date="2021" name="PeerJ">
        <title>Extensive microbial diversity within the chicken gut microbiome revealed by metagenomics and culture.</title>
        <authorList>
            <person name="Gilroy R."/>
            <person name="Ravi A."/>
            <person name="Getino M."/>
            <person name="Pursley I."/>
            <person name="Horton D.L."/>
            <person name="Alikhan N.F."/>
            <person name="Baker D."/>
            <person name="Gharbi K."/>
            <person name="Hall N."/>
            <person name="Watson M."/>
            <person name="Adriaenssens E.M."/>
            <person name="Foster-Nyarko E."/>
            <person name="Jarju S."/>
            <person name="Secka A."/>
            <person name="Antonio M."/>
            <person name="Oren A."/>
            <person name="Chaudhuri R.R."/>
            <person name="La Ragione R."/>
            <person name="Hildebrand F."/>
            <person name="Pallen M.J."/>
        </authorList>
    </citation>
    <scope>NUCLEOTIDE SEQUENCE</scope>
    <source>
        <strain evidence="6">ChiW13-3771</strain>
    </source>
</reference>
<dbReference type="AlphaFoldDB" id="A0A9D1EDR4"/>
<name>A0A9D1EDR4_9FIRM</name>
<dbReference type="InterPro" id="IPR002698">
    <property type="entry name" value="FTHF_cligase"/>
</dbReference>
<protein>
    <recommendedName>
        <fullName evidence="5">5-formyltetrahydrofolate cyclo-ligase</fullName>
        <ecNumber evidence="5">6.3.3.2</ecNumber>
    </recommendedName>
</protein>
<dbReference type="Pfam" id="PF01812">
    <property type="entry name" value="5-FTHF_cyc-lig"/>
    <property type="match status" value="1"/>
</dbReference>
<gene>
    <name evidence="6" type="ORF">IAC96_05050</name>
</gene>
<feature type="binding site" evidence="4">
    <location>
        <begin position="7"/>
        <end position="11"/>
    </location>
    <ligand>
        <name>ATP</name>
        <dbReference type="ChEBI" id="CHEBI:30616"/>
    </ligand>
</feature>
<dbReference type="SUPFAM" id="SSF100950">
    <property type="entry name" value="NagB/RpiA/CoA transferase-like"/>
    <property type="match status" value="1"/>
</dbReference>
<keyword evidence="2 4" id="KW-0547">Nucleotide-binding</keyword>
<comment type="caution">
    <text evidence="6">The sequence shown here is derived from an EMBL/GenBank/DDBJ whole genome shotgun (WGS) entry which is preliminary data.</text>
</comment>
<evidence type="ECO:0000256" key="5">
    <source>
        <dbReference type="RuleBase" id="RU361279"/>
    </source>
</evidence>
<dbReference type="NCBIfam" id="TIGR02727">
    <property type="entry name" value="MTHFS_bact"/>
    <property type="match status" value="1"/>
</dbReference>
<accession>A0A9D1EDR4</accession>
<dbReference type="EC" id="6.3.3.2" evidence="5"/>